<comment type="caution">
    <text evidence="1">The sequence shown here is derived from an EMBL/GenBank/DDBJ whole genome shotgun (WGS) entry which is preliminary data.</text>
</comment>
<proteinExistence type="predicted"/>
<sequence>MIQTKQINQECLDFIAFLKDENTKEFNGNIKVKKRAYENNFNLDFLDGTLRANKDFKYSDEKAEELYNYIRFLHCL</sequence>
<reference evidence="1 2" key="1">
    <citation type="submission" date="2019-07" db="EMBL/GenBank/DDBJ databases">
        <title>Rapid identification of Enteric Bacteria from Whole Genome Sequences (WGS) using Average Nucleotide Identity (ANI).</title>
        <authorList>
            <person name="Lane C."/>
        </authorList>
    </citation>
    <scope>NUCLEOTIDE SEQUENCE [LARGE SCALE GENOMIC DNA]</scope>
    <source>
        <strain evidence="1 2">2016D-0250</strain>
    </source>
</reference>
<evidence type="ECO:0000313" key="2">
    <source>
        <dbReference type="Proteomes" id="UP000321310"/>
    </source>
</evidence>
<dbReference type="Proteomes" id="UP000321310">
    <property type="component" value="Unassembled WGS sequence"/>
</dbReference>
<protein>
    <submittedName>
        <fullName evidence="1">Uncharacterized protein</fullName>
    </submittedName>
</protein>
<accession>A0A5C7DTL6</accession>
<dbReference type="RefSeq" id="WP_147574747.1">
    <property type="nucleotide sequence ID" value="NZ_VOWB01000008.1"/>
</dbReference>
<evidence type="ECO:0000313" key="1">
    <source>
        <dbReference type="EMBL" id="TXE84746.1"/>
    </source>
</evidence>
<organism evidence="1 2">
    <name type="scientific">Campylobacter peloridis</name>
    <dbReference type="NCBI Taxonomy" id="488546"/>
    <lineage>
        <taxon>Bacteria</taxon>
        <taxon>Pseudomonadati</taxon>
        <taxon>Campylobacterota</taxon>
        <taxon>Epsilonproteobacteria</taxon>
        <taxon>Campylobacterales</taxon>
        <taxon>Campylobacteraceae</taxon>
        <taxon>Campylobacter</taxon>
    </lineage>
</organism>
<dbReference type="AlphaFoldDB" id="A0A5C7DTL6"/>
<name>A0A5C7DTL6_9BACT</name>
<dbReference type="EMBL" id="VOWB01000008">
    <property type="protein sequence ID" value="TXE84746.1"/>
    <property type="molecule type" value="Genomic_DNA"/>
</dbReference>
<gene>
    <name evidence="1" type="ORF">FPD46_00490</name>
</gene>